<keyword evidence="2" id="KW-1185">Reference proteome</keyword>
<dbReference type="Gene3D" id="2.40.400.10">
    <property type="entry name" value="Acetoacetate decarboxylase-like"/>
    <property type="match status" value="1"/>
</dbReference>
<dbReference type="SUPFAM" id="SSF160104">
    <property type="entry name" value="Acetoacetate decarboxylase-like"/>
    <property type="match status" value="1"/>
</dbReference>
<dbReference type="Pfam" id="PF06314">
    <property type="entry name" value="ADC"/>
    <property type="match status" value="1"/>
</dbReference>
<protein>
    <submittedName>
        <fullName evidence="1">Acetoacetate decarboxylase</fullName>
    </submittedName>
</protein>
<dbReference type="InterPro" id="IPR010451">
    <property type="entry name" value="Acetoacetate_decarboxylase"/>
</dbReference>
<evidence type="ECO:0000313" key="1">
    <source>
        <dbReference type="EMBL" id="TVT33242.1"/>
    </source>
</evidence>
<dbReference type="RefSeq" id="WP_144591616.1">
    <property type="nucleotide sequence ID" value="NZ_VJWX01000359.1"/>
</dbReference>
<dbReference type="EMBL" id="VJWX01000359">
    <property type="protein sequence ID" value="TVT33242.1"/>
    <property type="molecule type" value="Genomic_DNA"/>
</dbReference>
<dbReference type="InterPro" id="IPR023375">
    <property type="entry name" value="ADC_dom_sf"/>
</dbReference>
<proteinExistence type="predicted"/>
<dbReference type="Proteomes" id="UP000320011">
    <property type="component" value="Unassembled WGS sequence"/>
</dbReference>
<reference evidence="1 2" key="1">
    <citation type="submission" date="2019-07" db="EMBL/GenBank/DDBJ databases">
        <authorList>
            <person name="Duangmal K."/>
            <person name="Teo W.F.A."/>
        </authorList>
    </citation>
    <scope>NUCLEOTIDE SEQUENCE [LARGE SCALE GENOMIC DNA]</scope>
    <source>
        <strain evidence="1 2">TBRC 6029</strain>
    </source>
</reference>
<comment type="caution">
    <text evidence="1">The sequence shown here is derived from an EMBL/GenBank/DDBJ whole genome shotgun (WGS) entry which is preliminary data.</text>
</comment>
<dbReference type="AlphaFoldDB" id="A0A558B9P7"/>
<evidence type="ECO:0000313" key="2">
    <source>
        <dbReference type="Proteomes" id="UP000320011"/>
    </source>
</evidence>
<dbReference type="OrthoDB" id="834556at2"/>
<gene>
    <name evidence="1" type="ORF">FNH05_27260</name>
</gene>
<reference evidence="1 2" key="2">
    <citation type="submission" date="2019-08" db="EMBL/GenBank/DDBJ databases">
        <title>Amycolatopsis acidicola sp. nov., isolated from peat swamp forest soil.</title>
        <authorList>
            <person name="Srisuk N."/>
        </authorList>
    </citation>
    <scope>NUCLEOTIDE SEQUENCE [LARGE SCALE GENOMIC DNA]</scope>
    <source>
        <strain evidence="1 2">TBRC 6029</strain>
    </source>
</reference>
<dbReference type="GO" id="GO:0016829">
    <property type="term" value="F:lyase activity"/>
    <property type="evidence" value="ECO:0007669"/>
    <property type="project" value="InterPro"/>
</dbReference>
<name>A0A558B9P7_9PSEU</name>
<sequence length="222" mass="23699">MSGEAGYPDEPWDLCGHGYVSLWLVPEWALPELAPGVRPVTVAGRAVVGTAFVDYLPGGLLPYHEVLAAVMVRRGARFGLSITDIWVDSPASRAGGRELWGIPKELAAFGMAHGRVARARASEGDTLLAEAEVRSGPVGLRMPFPVVGTAMQTLRGALARTPIRARGRLSLAKSAWRFGGRLGWLNFGRPLGGIAVRDFEMRFGPRHQRVPPSGACVPPSGA</sequence>
<accession>A0A558B9P7</accession>
<organism evidence="1 2">
    <name type="scientific">Amycolatopsis rhizosphaerae</name>
    <dbReference type="NCBI Taxonomy" id="2053003"/>
    <lineage>
        <taxon>Bacteria</taxon>
        <taxon>Bacillati</taxon>
        <taxon>Actinomycetota</taxon>
        <taxon>Actinomycetes</taxon>
        <taxon>Pseudonocardiales</taxon>
        <taxon>Pseudonocardiaceae</taxon>
        <taxon>Amycolatopsis</taxon>
    </lineage>
</organism>